<accession>A0A917ISE2</accession>
<dbReference type="InterPro" id="IPR001789">
    <property type="entry name" value="Sig_transdc_resp-reg_receiver"/>
</dbReference>
<dbReference type="PANTHER" id="PTHR44520:SF2">
    <property type="entry name" value="RESPONSE REGULATOR RCP1"/>
    <property type="match status" value="1"/>
</dbReference>
<dbReference type="EMBL" id="BMIB01000001">
    <property type="protein sequence ID" value="GGH61369.1"/>
    <property type="molecule type" value="Genomic_DNA"/>
</dbReference>
<comment type="caution">
    <text evidence="3">The sequence shown here is derived from an EMBL/GenBank/DDBJ whole genome shotgun (WGS) entry which is preliminary data.</text>
</comment>
<dbReference type="AlphaFoldDB" id="A0A917ISE2"/>
<dbReference type="SMART" id="SM00448">
    <property type="entry name" value="REC"/>
    <property type="match status" value="1"/>
</dbReference>
<dbReference type="SUPFAM" id="SSF52172">
    <property type="entry name" value="CheY-like"/>
    <property type="match status" value="1"/>
</dbReference>
<dbReference type="GO" id="GO:0000160">
    <property type="term" value="P:phosphorelay signal transduction system"/>
    <property type="evidence" value="ECO:0007669"/>
    <property type="project" value="InterPro"/>
</dbReference>
<evidence type="ECO:0000313" key="4">
    <source>
        <dbReference type="Proteomes" id="UP000627292"/>
    </source>
</evidence>
<protein>
    <submittedName>
        <fullName evidence="3">Two-component system response regulator</fullName>
    </submittedName>
</protein>
<proteinExistence type="predicted"/>
<feature type="modified residue" description="4-aspartylphosphate" evidence="1">
    <location>
        <position position="62"/>
    </location>
</feature>
<keyword evidence="4" id="KW-1185">Reference proteome</keyword>
<gene>
    <name evidence="3" type="ORF">GCM10011379_10280</name>
</gene>
<dbReference type="RefSeq" id="WP_229687743.1">
    <property type="nucleotide sequence ID" value="NZ_BMIB01000001.1"/>
</dbReference>
<dbReference type="PANTHER" id="PTHR44520">
    <property type="entry name" value="RESPONSE REGULATOR RCP1-RELATED"/>
    <property type="match status" value="1"/>
</dbReference>
<dbReference type="InterPro" id="IPR011006">
    <property type="entry name" value="CheY-like_superfamily"/>
</dbReference>
<reference evidence="3" key="1">
    <citation type="journal article" date="2014" name="Int. J. Syst. Evol. Microbiol.">
        <title>Complete genome sequence of Corynebacterium casei LMG S-19264T (=DSM 44701T), isolated from a smear-ripened cheese.</title>
        <authorList>
            <consortium name="US DOE Joint Genome Institute (JGI-PGF)"/>
            <person name="Walter F."/>
            <person name="Albersmeier A."/>
            <person name="Kalinowski J."/>
            <person name="Ruckert C."/>
        </authorList>
    </citation>
    <scope>NUCLEOTIDE SEQUENCE</scope>
    <source>
        <strain evidence="3">CGMCC 1.15290</strain>
    </source>
</reference>
<evidence type="ECO:0000256" key="1">
    <source>
        <dbReference type="PROSITE-ProRule" id="PRU00169"/>
    </source>
</evidence>
<evidence type="ECO:0000259" key="2">
    <source>
        <dbReference type="PROSITE" id="PS50110"/>
    </source>
</evidence>
<feature type="domain" description="Response regulatory" evidence="2">
    <location>
        <begin position="9"/>
        <end position="129"/>
    </location>
</feature>
<name>A0A917ISE2_9BACT</name>
<organism evidence="3 4">
    <name type="scientific">Filimonas zeae</name>
    <dbReference type="NCBI Taxonomy" id="1737353"/>
    <lineage>
        <taxon>Bacteria</taxon>
        <taxon>Pseudomonadati</taxon>
        <taxon>Bacteroidota</taxon>
        <taxon>Chitinophagia</taxon>
        <taxon>Chitinophagales</taxon>
        <taxon>Chitinophagaceae</taxon>
        <taxon>Filimonas</taxon>
    </lineage>
</organism>
<dbReference type="PROSITE" id="PS50110">
    <property type="entry name" value="RESPONSE_REGULATORY"/>
    <property type="match status" value="1"/>
</dbReference>
<dbReference type="Pfam" id="PF00072">
    <property type="entry name" value="Response_reg"/>
    <property type="match status" value="1"/>
</dbReference>
<dbReference type="InterPro" id="IPR052893">
    <property type="entry name" value="TCS_response_regulator"/>
</dbReference>
<dbReference type="Proteomes" id="UP000627292">
    <property type="component" value="Unassembled WGS sequence"/>
</dbReference>
<reference evidence="3" key="2">
    <citation type="submission" date="2020-09" db="EMBL/GenBank/DDBJ databases">
        <authorList>
            <person name="Sun Q."/>
            <person name="Zhou Y."/>
        </authorList>
    </citation>
    <scope>NUCLEOTIDE SEQUENCE</scope>
    <source>
        <strain evidence="3">CGMCC 1.15290</strain>
    </source>
</reference>
<keyword evidence="1" id="KW-0597">Phosphoprotein</keyword>
<sequence length="139" mass="15600">MAEEPTPITCFIVDDDEDDQEVFAAAMDKTGFRHYRCIFAGDGAEAMEKLSADFQPDFIFLDLNMPRLNGIQCLCEIRKQAHLQLVPVAIYTTSADDSSKTQAFELGANAFIAKPTRFSELVNRLNEYFTTHGPVRANQ</sequence>
<dbReference type="Gene3D" id="3.40.50.2300">
    <property type="match status" value="1"/>
</dbReference>
<evidence type="ECO:0000313" key="3">
    <source>
        <dbReference type="EMBL" id="GGH61369.1"/>
    </source>
</evidence>